<dbReference type="PROSITE" id="PS50297">
    <property type="entry name" value="ANK_REP_REGION"/>
    <property type="match status" value="2"/>
</dbReference>
<sequence length="179" mass="19570">MRYDWGLRGATAQQSTLSLCSKQLGSTCSPMWASHGCVLDFLFKKRHIDAASQCVWAREGVSLTRRIASYPRNWTAMHLSAYFGIQAATEVLLDHIEPNSKDSKGQTPISYAAMNDHLAVVRFLAGRGADITANDREKSPLLGASRNGHLKVVEYLVGFGADVTIHCSIGKAAIWTSSE</sequence>
<accession>A0A9P9EBP6</accession>
<dbReference type="OrthoDB" id="20872at2759"/>
<evidence type="ECO:0000313" key="4">
    <source>
        <dbReference type="EMBL" id="KAH7134219.1"/>
    </source>
</evidence>
<dbReference type="SUPFAM" id="SSF48403">
    <property type="entry name" value="Ankyrin repeat"/>
    <property type="match status" value="1"/>
</dbReference>
<evidence type="ECO:0000256" key="2">
    <source>
        <dbReference type="ARBA" id="ARBA00023043"/>
    </source>
</evidence>
<dbReference type="InterPro" id="IPR002110">
    <property type="entry name" value="Ankyrin_rpt"/>
</dbReference>
<feature type="repeat" description="ANK" evidence="3">
    <location>
        <begin position="136"/>
        <end position="168"/>
    </location>
</feature>
<dbReference type="Pfam" id="PF12796">
    <property type="entry name" value="Ank_2"/>
    <property type="match status" value="1"/>
</dbReference>
<dbReference type="EMBL" id="JAGMUV010000014">
    <property type="protein sequence ID" value="KAH7134219.1"/>
    <property type="molecule type" value="Genomic_DNA"/>
</dbReference>
<dbReference type="Gene3D" id="1.25.40.20">
    <property type="entry name" value="Ankyrin repeat-containing domain"/>
    <property type="match status" value="1"/>
</dbReference>
<proteinExistence type="predicted"/>
<dbReference type="PANTHER" id="PTHR24171">
    <property type="entry name" value="ANKYRIN REPEAT DOMAIN-CONTAINING PROTEIN 39-RELATED"/>
    <property type="match status" value="1"/>
</dbReference>
<evidence type="ECO:0000256" key="3">
    <source>
        <dbReference type="PROSITE-ProRule" id="PRU00023"/>
    </source>
</evidence>
<reference evidence="4" key="1">
    <citation type="journal article" date="2021" name="Nat. Commun.">
        <title>Genetic determinants of endophytism in the Arabidopsis root mycobiome.</title>
        <authorList>
            <person name="Mesny F."/>
            <person name="Miyauchi S."/>
            <person name="Thiergart T."/>
            <person name="Pickel B."/>
            <person name="Atanasova L."/>
            <person name="Karlsson M."/>
            <person name="Huettel B."/>
            <person name="Barry K.W."/>
            <person name="Haridas S."/>
            <person name="Chen C."/>
            <person name="Bauer D."/>
            <person name="Andreopoulos W."/>
            <person name="Pangilinan J."/>
            <person name="LaButti K."/>
            <person name="Riley R."/>
            <person name="Lipzen A."/>
            <person name="Clum A."/>
            <person name="Drula E."/>
            <person name="Henrissat B."/>
            <person name="Kohler A."/>
            <person name="Grigoriev I.V."/>
            <person name="Martin F.M."/>
            <person name="Hacquard S."/>
        </authorList>
    </citation>
    <scope>NUCLEOTIDE SEQUENCE</scope>
    <source>
        <strain evidence="4">MPI-CAGE-AT-0147</strain>
    </source>
</reference>
<dbReference type="PROSITE" id="PS50088">
    <property type="entry name" value="ANK_REPEAT"/>
    <property type="match status" value="2"/>
</dbReference>
<keyword evidence="1" id="KW-0677">Repeat</keyword>
<evidence type="ECO:0000256" key="1">
    <source>
        <dbReference type="ARBA" id="ARBA00022737"/>
    </source>
</evidence>
<feature type="repeat" description="ANK" evidence="3">
    <location>
        <begin position="104"/>
        <end position="136"/>
    </location>
</feature>
<dbReference type="AlphaFoldDB" id="A0A9P9EBP6"/>
<dbReference type="SMART" id="SM00248">
    <property type="entry name" value="ANK"/>
    <property type="match status" value="3"/>
</dbReference>
<name>A0A9P9EBP6_9HYPO</name>
<protein>
    <submittedName>
        <fullName evidence="4">Ankyrin repeat-containing domain protein</fullName>
    </submittedName>
</protein>
<dbReference type="Proteomes" id="UP000738349">
    <property type="component" value="Unassembled WGS sequence"/>
</dbReference>
<dbReference type="Pfam" id="PF00023">
    <property type="entry name" value="Ank"/>
    <property type="match status" value="1"/>
</dbReference>
<dbReference type="PANTHER" id="PTHR24171:SF9">
    <property type="entry name" value="ANKYRIN REPEAT DOMAIN-CONTAINING PROTEIN 39"/>
    <property type="match status" value="1"/>
</dbReference>
<organism evidence="4 5">
    <name type="scientific">Dactylonectria macrodidyma</name>
    <dbReference type="NCBI Taxonomy" id="307937"/>
    <lineage>
        <taxon>Eukaryota</taxon>
        <taxon>Fungi</taxon>
        <taxon>Dikarya</taxon>
        <taxon>Ascomycota</taxon>
        <taxon>Pezizomycotina</taxon>
        <taxon>Sordariomycetes</taxon>
        <taxon>Hypocreomycetidae</taxon>
        <taxon>Hypocreales</taxon>
        <taxon>Nectriaceae</taxon>
        <taxon>Dactylonectria</taxon>
    </lineage>
</organism>
<keyword evidence="5" id="KW-1185">Reference proteome</keyword>
<comment type="caution">
    <text evidence="4">The sequence shown here is derived from an EMBL/GenBank/DDBJ whole genome shotgun (WGS) entry which is preliminary data.</text>
</comment>
<dbReference type="InterPro" id="IPR036770">
    <property type="entry name" value="Ankyrin_rpt-contain_sf"/>
</dbReference>
<gene>
    <name evidence="4" type="ORF">EDB81DRAFT_93696</name>
</gene>
<keyword evidence="2 3" id="KW-0040">ANK repeat</keyword>
<evidence type="ECO:0000313" key="5">
    <source>
        <dbReference type="Proteomes" id="UP000738349"/>
    </source>
</evidence>